<evidence type="ECO:0000313" key="2">
    <source>
        <dbReference type="Proteomes" id="UP000449846"/>
    </source>
</evidence>
<gene>
    <name evidence="1" type="ORF">GL300_16640</name>
</gene>
<dbReference type="AlphaFoldDB" id="A0A844HRN2"/>
<keyword evidence="2" id="KW-1185">Reference proteome</keyword>
<dbReference type="EMBL" id="WMIG01000010">
    <property type="protein sequence ID" value="MTH60845.1"/>
    <property type="molecule type" value="Genomic_DNA"/>
</dbReference>
<dbReference type="Proteomes" id="UP000449846">
    <property type="component" value="Unassembled WGS sequence"/>
</dbReference>
<accession>A0A844HRN2</accession>
<sequence length="74" mass="7798">MTSPIPANTGKRPEVAKFLIPPSVSGSVQAQLDNLGWWRCCGPPSLEEQMACIIFTTPFLTTIVAITAAGIGPV</sequence>
<dbReference type="RefSeq" id="WP_155040780.1">
    <property type="nucleotide sequence ID" value="NZ_JBHGCD010000017.1"/>
</dbReference>
<protein>
    <submittedName>
        <fullName evidence="1">Uncharacterized protein</fullName>
    </submittedName>
</protein>
<reference evidence="1 2" key="1">
    <citation type="submission" date="2019-11" db="EMBL/GenBank/DDBJ databases">
        <authorList>
            <person name="Dong K."/>
        </authorList>
    </citation>
    <scope>NUCLEOTIDE SEQUENCE [LARGE SCALE GENOMIC DNA]</scope>
    <source>
        <strain evidence="1 2">NBRC 112902</strain>
    </source>
</reference>
<dbReference type="OrthoDB" id="9799287at2"/>
<comment type="caution">
    <text evidence="1">The sequence shown here is derived from an EMBL/GenBank/DDBJ whole genome shotgun (WGS) entry which is preliminary data.</text>
</comment>
<name>A0A844HRN2_9RHOB</name>
<organism evidence="1 2">
    <name type="scientific">Paracoccus litorisediminis</name>
    <dbReference type="NCBI Taxonomy" id="2006130"/>
    <lineage>
        <taxon>Bacteria</taxon>
        <taxon>Pseudomonadati</taxon>
        <taxon>Pseudomonadota</taxon>
        <taxon>Alphaproteobacteria</taxon>
        <taxon>Rhodobacterales</taxon>
        <taxon>Paracoccaceae</taxon>
        <taxon>Paracoccus</taxon>
    </lineage>
</organism>
<proteinExistence type="predicted"/>
<evidence type="ECO:0000313" key="1">
    <source>
        <dbReference type="EMBL" id="MTH60845.1"/>
    </source>
</evidence>